<organism evidence="14 15">
    <name type="scientific">Shewanella fodinae</name>
    <dbReference type="NCBI Taxonomy" id="552357"/>
    <lineage>
        <taxon>Bacteria</taxon>
        <taxon>Pseudomonadati</taxon>
        <taxon>Pseudomonadota</taxon>
        <taxon>Gammaproteobacteria</taxon>
        <taxon>Alteromonadales</taxon>
        <taxon>Shewanellaceae</taxon>
        <taxon>Shewanella</taxon>
    </lineage>
</organism>
<feature type="chain" id="PRO_5020690506" evidence="12">
    <location>
        <begin position="25"/>
        <end position="940"/>
    </location>
</feature>
<evidence type="ECO:0000256" key="12">
    <source>
        <dbReference type="SAM" id="SignalP"/>
    </source>
</evidence>
<keyword evidence="10" id="KW-0843">Virulence</keyword>
<keyword evidence="5" id="KW-0479">Metal-binding</keyword>
<evidence type="ECO:0000256" key="4">
    <source>
        <dbReference type="ARBA" id="ARBA00022670"/>
    </source>
</evidence>
<dbReference type="PANTHER" id="PTHR13062">
    <property type="entry name" value="COLLAGENASE"/>
    <property type="match status" value="1"/>
</dbReference>
<evidence type="ECO:0000256" key="7">
    <source>
        <dbReference type="ARBA" id="ARBA00022801"/>
    </source>
</evidence>
<reference evidence="14 15" key="1">
    <citation type="submission" date="2019-03" db="EMBL/GenBank/DDBJ databases">
        <title>Freshwater and sediment microbial communities from various areas in North America, analyzing microbe dynamics in response to fracking.</title>
        <authorList>
            <person name="Lamendella R."/>
        </authorList>
    </citation>
    <scope>NUCLEOTIDE SEQUENCE [LARGE SCALE GENOMIC DNA]</scope>
    <source>
        <strain evidence="14 15">74A</strain>
    </source>
</reference>
<dbReference type="EMBL" id="SLWF01000005">
    <property type="protein sequence ID" value="TCN87063.1"/>
    <property type="molecule type" value="Genomic_DNA"/>
</dbReference>
<comment type="cofactor">
    <cofactor evidence="1">
        <name>Zn(2+)</name>
        <dbReference type="ChEBI" id="CHEBI:29105"/>
    </cofactor>
</comment>
<dbReference type="GO" id="GO:0006508">
    <property type="term" value="P:proteolysis"/>
    <property type="evidence" value="ECO:0007669"/>
    <property type="project" value="UniProtKB-KW"/>
</dbReference>
<protein>
    <submittedName>
        <fullName evidence="14">Immune inhibitor A</fullName>
    </submittedName>
</protein>
<feature type="domain" description="PKD" evidence="13">
    <location>
        <begin position="817"/>
        <end position="903"/>
    </location>
</feature>
<keyword evidence="3" id="KW-0964">Secreted</keyword>
<dbReference type="CDD" id="cd00146">
    <property type="entry name" value="PKD"/>
    <property type="match status" value="2"/>
</dbReference>
<keyword evidence="15" id="KW-1185">Reference proteome</keyword>
<dbReference type="RefSeq" id="WP_133038235.1">
    <property type="nucleotide sequence ID" value="NZ_SLWF01000005.1"/>
</dbReference>
<evidence type="ECO:0000256" key="10">
    <source>
        <dbReference type="ARBA" id="ARBA00023026"/>
    </source>
</evidence>
<dbReference type="SUPFAM" id="SSF49299">
    <property type="entry name" value="PKD domain"/>
    <property type="match status" value="2"/>
</dbReference>
<dbReference type="SUPFAM" id="SSF55486">
    <property type="entry name" value="Metalloproteases ('zincins'), catalytic domain"/>
    <property type="match status" value="1"/>
</dbReference>
<keyword evidence="9" id="KW-0106">Calcium</keyword>
<evidence type="ECO:0000256" key="1">
    <source>
        <dbReference type="ARBA" id="ARBA00001947"/>
    </source>
</evidence>
<dbReference type="GO" id="GO:0046872">
    <property type="term" value="F:metal ion binding"/>
    <property type="evidence" value="ECO:0007669"/>
    <property type="project" value="UniProtKB-KW"/>
</dbReference>
<keyword evidence="7" id="KW-0378">Hydrolase</keyword>
<dbReference type="GO" id="GO:0008237">
    <property type="term" value="F:metallopeptidase activity"/>
    <property type="evidence" value="ECO:0007669"/>
    <property type="project" value="UniProtKB-KW"/>
</dbReference>
<dbReference type="Proteomes" id="UP000294832">
    <property type="component" value="Unassembled WGS sequence"/>
</dbReference>
<dbReference type="InterPro" id="IPR000601">
    <property type="entry name" value="PKD_dom"/>
</dbReference>
<dbReference type="AlphaFoldDB" id="A0A4V2RSS5"/>
<keyword evidence="6 12" id="KW-0732">Signal</keyword>
<dbReference type="InterPro" id="IPR013783">
    <property type="entry name" value="Ig-like_fold"/>
</dbReference>
<dbReference type="OrthoDB" id="275270at2"/>
<dbReference type="Gene3D" id="2.60.40.10">
    <property type="entry name" value="Immunoglobulins"/>
    <property type="match status" value="2"/>
</dbReference>
<dbReference type="PROSITE" id="PS50093">
    <property type="entry name" value="PKD"/>
    <property type="match status" value="2"/>
</dbReference>
<evidence type="ECO:0000256" key="9">
    <source>
        <dbReference type="ARBA" id="ARBA00022837"/>
    </source>
</evidence>
<dbReference type="InterPro" id="IPR035986">
    <property type="entry name" value="PKD_dom_sf"/>
</dbReference>
<dbReference type="InterPro" id="IPR008757">
    <property type="entry name" value="Peptidase_M6-like_domain"/>
</dbReference>
<comment type="caution">
    <text evidence="14">The sequence shown here is derived from an EMBL/GenBank/DDBJ whole genome shotgun (WGS) entry which is preliminary data.</text>
</comment>
<evidence type="ECO:0000256" key="6">
    <source>
        <dbReference type="ARBA" id="ARBA00022729"/>
    </source>
</evidence>
<sequence length="940" mass="100224">MNRGHLLSLIISAVLFSTSCIVAAAPAPRDPAIANQDQILYWMKKRGELSPNASLEQQQQLLADYLQGGKLSKEQLQTLNHNRQLLKAAYQRSQGLTTLSKLQRVSAADASVTKTVKVLAVLIDFPDLPYDNNRLTSADSEMYYSSYPASHYQGLLFSNSGFSGPSGQNLQSAYQYYQAASGNSFYFTGDVKGWYTASHNAAYYGANDPDNNDSDIRATELVEEAVALAAANMSAAELAQYDVEDPYDIDGDGNLNEPDGIIDHVMVFHSSIGEEAGGGVLGDDAIWSHRYFVPGSYGQLIPGTSKRVFGYTIQPIDSAVGVCVHEFGHDLGLPDEYNTDNSGDGEPVGYWSLMSNGSWTGAPAGSAPTGFSPYARDFLQQRYKGRWLNMQTIDYTALTADGTDVVLNQATDSNSLNQLEITLPPGEVAITAPYAGDYQYYSGSGNQLNHAMSFNVQLPSSSPLTLTMKARWDTEQYYDYAQLLVDGVAVAGNYTVSTNSVNNARNIITGDSSTLAAADNNGWVTLSFDLSAYAGNNKQISLVYKTDEALGGDGIQVDNIQLMAGANIVFADDAEQLNADMTLNRFIRTGASRPGTGRSYLVQLRSYAGIDRGLEQAGYDPGVLVWLRDQDVDDNNVGDHPGKVFIGVVDADQHLVSGQPTLVQIHDAAFSLYNQSYYPGDNYRTATSIFDDRDDYSAPSMPQAGIKLPALGFTLEVVSQELDSSQATVRLTMDDSVVTSDLATSFAMALQGLQVSFSASTSGGTAPYSYLWNFGDGTTSAQQNPQHTYTAAGSYSVTLTVTDAQAQTATATKQVTLNATLAAAFSSTVNGLTAQFSNQSSGGSGTLSYHWNFGDGDSSSLTSPSHTYRSSGSYSVTLTVTDGSNASASATNTVTVTAPITADSTSSSGGGGSLGSWCLLGLLLAALGRRKPSFRVAAVG</sequence>
<dbReference type="PANTHER" id="PTHR13062:SF12">
    <property type="entry name" value="ALPHA-2-MACROGLOBULIN DOMAIN-CONTAINING PROTEIN"/>
    <property type="match status" value="1"/>
</dbReference>
<evidence type="ECO:0000256" key="5">
    <source>
        <dbReference type="ARBA" id="ARBA00022723"/>
    </source>
</evidence>
<proteinExistence type="predicted"/>
<feature type="domain" description="PKD" evidence="13">
    <location>
        <begin position="752"/>
        <end position="824"/>
    </location>
</feature>
<dbReference type="Pfam" id="PF20774">
    <property type="entry name" value="InhA-like_VEG"/>
    <property type="match status" value="1"/>
</dbReference>
<evidence type="ECO:0000256" key="8">
    <source>
        <dbReference type="ARBA" id="ARBA00022833"/>
    </source>
</evidence>
<keyword evidence="8" id="KW-0862">Zinc</keyword>
<dbReference type="NCBIfam" id="TIGR03296">
    <property type="entry name" value="M6dom_TIGR03296"/>
    <property type="match status" value="1"/>
</dbReference>
<dbReference type="Pfam" id="PF05547">
    <property type="entry name" value="Peptidase_M6"/>
    <property type="match status" value="1"/>
</dbReference>
<comment type="subcellular location">
    <subcellularLocation>
        <location evidence="2">Secreted</location>
    </subcellularLocation>
</comment>
<evidence type="ECO:0000313" key="14">
    <source>
        <dbReference type="EMBL" id="TCN87063.1"/>
    </source>
</evidence>
<keyword evidence="11" id="KW-0482">Metalloprotease</keyword>
<evidence type="ECO:0000256" key="11">
    <source>
        <dbReference type="ARBA" id="ARBA00023049"/>
    </source>
</evidence>
<dbReference type="GO" id="GO:0005576">
    <property type="term" value="C:extracellular region"/>
    <property type="evidence" value="ECO:0007669"/>
    <property type="project" value="UniProtKB-SubCell"/>
</dbReference>
<name>A0A4V2RSS5_9GAMM</name>
<feature type="signal peptide" evidence="12">
    <location>
        <begin position="1"/>
        <end position="24"/>
    </location>
</feature>
<keyword evidence="4" id="KW-0645">Protease</keyword>
<accession>A0A4V2RSS5</accession>
<evidence type="ECO:0000256" key="2">
    <source>
        <dbReference type="ARBA" id="ARBA00004613"/>
    </source>
</evidence>
<dbReference type="SMART" id="SM00089">
    <property type="entry name" value="PKD"/>
    <property type="match status" value="2"/>
</dbReference>
<dbReference type="InterPro" id="IPR048665">
    <property type="entry name" value="InhA-like_VEG"/>
</dbReference>
<dbReference type="Pfam" id="PF18911">
    <property type="entry name" value="PKD_4"/>
    <property type="match status" value="2"/>
</dbReference>
<dbReference type="Pfam" id="PF20773">
    <property type="entry name" value="InhA-like_MAM"/>
    <property type="match status" value="1"/>
</dbReference>
<gene>
    <name evidence="14" type="ORF">EDC91_10565</name>
</gene>
<dbReference type="PROSITE" id="PS51257">
    <property type="entry name" value="PROKAR_LIPOPROTEIN"/>
    <property type="match status" value="1"/>
</dbReference>
<evidence type="ECO:0000256" key="3">
    <source>
        <dbReference type="ARBA" id="ARBA00022525"/>
    </source>
</evidence>
<evidence type="ECO:0000313" key="15">
    <source>
        <dbReference type="Proteomes" id="UP000294832"/>
    </source>
</evidence>
<dbReference type="InterPro" id="IPR022409">
    <property type="entry name" value="PKD/Chitinase_dom"/>
</dbReference>
<evidence type="ECO:0000259" key="13">
    <source>
        <dbReference type="PROSITE" id="PS50093"/>
    </source>
</evidence>